<evidence type="ECO:0000313" key="13">
    <source>
        <dbReference type="Proteomes" id="UP000828390"/>
    </source>
</evidence>
<dbReference type="PROSITE" id="PS50825">
    <property type="entry name" value="HYR"/>
    <property type="match status" value="1"/>
</dbReference>
<keyword evidence="1 6" id="KW-0245">EGF-like domain</keyword>
<dbReference type="InterPro" id="IPR000742">
    <property type="entry name" value="EGF"/>
</dbReference>
<feature type="disulfide bond" evidence="6">
    <location>
        <begin position="208"/>
        <end position="217"/>
    </location>
</feature>
<keyword evidence="3" id="KW-0677">Repeat</keyword>
<evidence type="ECO:0000256" key="5">
    <source>
        <dbReference type="ARBA" id="ARBA00023180"/>
    </source>
</evidence>
<sequence length="566" mass="62241">MRANVLLEYSFLIIIFNISISKGQRGCYFSILDRSRLDTCVDEWGGVITDRSQLKAGHATICTYSSCDTLRHIVCTDGSWIADVNQDDELEICDESILPTNKKKRMKRWLWGDDPTQPPPPPPPTCGWPGAVRGASVNVGTTLVGGTAIFTCDPGYEHTAGDLTRTCQSELTWSGTEPVCTYMNSCSSFPCKNEGTCTNIPESYTCTCQEIWEGTNCDQEALVCAHNPCVNHVRCEDGETIYTCICTPGWSGLICNIPVNCGEPTPGSNGDVTASHTTLGGTALYSCHKGYNATSGNKDRVCQSNGAWSGEPLVCKYAVSCQSSPCINQGTCTNLIADFHCACLQGWSGKTCDKDVHPPVVTKCPSDIQVNATEKTHLVSWTKPIFSDPMGTELLLLSNYETPSYTFPWGDFTIQYSATKVKNGLVTECVFNISVKPTPCDPLPVPKHGAILCNDWSTDYGQVCLLVCMRTYSPSPPGKLGSWMICGDDGRWSQTPSDCGMHMANASNLLVYHANYERFVYEICTDYLRFKDIFLSDMYKHPDVSEFCQLYPGCEDTSSVRVYCEE</sequence>
<organism evidence="12 13">
    <name type="scientific">Dreissena polymorpha</name>
    <name type="common">Zebra mussel</name>
    <name type="synonym">Mytilus polymorpha</name>
    <dbReference type="NCBI Taxonomy" id="45954"/>
    <lineage>
        <taxon>Eukaryota</taxon>
        <taxon>Metazoa</taxon>
        <taxon>Spiralia</taxon>
        <taxon>Lophotrochozoa</taxon>
        <taxon>Mollusca</taxon>
        <taxon>Bivalvia</taxon>
        <taxon>Autobranchia</taxon>
        <taxon>Heteroconchia</taxon>
        <taxon>Euheterodonta</taxon>
        <taxon>Imparidentia</taxon>
        <taxon>Neoheterodontei</taxon>
        <taxon>Myida</taxon>
        <taxon>Dreissenoidea</taxon>
        <taxon>Dreissenidae</taxon>
        <taxon>Dreissena</taxon>
    </lineage>
</organism>
<evidence type="ECO:0000313" key="12">
    <source>
        <dbReference type="EMBL" id="KAH3791233.1"/>
    </source>
</evidence>
<dbReference type="CDD" id="cd00054">
    <property type="entry name" value="EGF_CA"/>
    <property type="match status" value="3"/>
</dbReference>
<dbReference type="CDD" id="cd00033">
    <property type="entry name" value="CCP"/>
    <property type="match status" value="2"/>
</dbReference>
<accession>A0A9D4F5A5</accession>
<feature type="domain" description="EGF-like" evidence="9">
    <location>
        <begin position="220"/>
        <end position="256"/>
    </location>
</feature>
<dbReference type="Proteomes" id="UP000828390">
    <property type="component" value="Unassembled WGS sequence"/>
</dbReference>
<dbReference type="SMART" id="SM00032">
    <property type="entry name" value="CCP"/>
    <property type="match status" value="3"/>
</dbReference>
<evidence type="ECO:0000256" key="1">
    <source>
        <dbReference type="ARBA" id="ARBA00022536"/>
    </source>
</evidence>
<dbReference type="PANTHER" id="PTHR24049">
    <property type="entry name" value="CRUMBS FAMILY MEMBER"/>
    <property type="match status" value="1"/>
</dbReference>
<evidence type="ECO:0000256" key="6">
    <source>
        <dbReference type="PROSITE-ProRule" id="PRU00076"/>
    </source>
</evidence>
<dbReference type="PROSITE" id="PS00010">
    <property type="entry name" value="ASX_HYDROXYL"/>
    <property type="match status" value="3"/>
</dbReference>
<dbReference type="InterPro" id="IPR001881">
    <property type="entry name" value="EGF-like_Ca-bd_dom"/>
</dbReference>
<dbReference type="PROSITE" id="PS50923">
    <property type="entry name" value="SUSHI"/>
    <property type="match status" value="2"/>
</dbReference>
<dbReference type="SUPFAM" id="SSF57196">
    <property type="entry name" value="EGF/Laminin"/>
    <property type="match status" value="3"/>
</dbReference>
<dbReference type="SUPFAM" id="SSF57535">
    <property type="entry name" value="Complement control module/SCR domain"/>
    <property type="match status" value="3"/>
</dbReference>
<name>A0A9D4F5A5_DREPO</name>
<feature type="domain" description="EGF-like" evidence="9">
    <location>
        <begin position="317"/>
        <end position="353"/>
    </location>
</feature>
<keyword evidence="13" id="KW-1185">Reference proteome</keyword>
<feature type="chain" id="PRO_5039204183" evidence="8">
    <location>
        <begin position="24"/>
        <end position="566"/>
    </location>
</feature>
<dbReference type="OrthoDB" id="8962045at2759"/>
<evidence type="ECO:0000259" key="10">
    <source>
        <dbReference type="PROSITE" id="PS50825"/>
    </source>
</evidence>
<feature type="domain" description="HYR" evidence="10">
    <location>
        <begin position="354"/>
        <end position="437"/>
    </location>
</feature>
<keyword evidence="4 6" id="KW-1015">Disulfide bond</keyword>
<feature type="disulfide bond" evidence="6">
    <location>
        <begin position="343"/>
        <end position="352"/>
    </location>
</feature>
<evidence type="ECO:0000256" key="7">
    <source>
        <dbReference type="PROSITE-ProRule" id="PRU00302"/>
    </source>
</evidence>
<dbReference type="InterPro" id="IPR000152">
    <property type="entry name" value="EGF-type_Asp/Asn_hydroxyl_site"/>
</dbReference>
<feature type="domain" description="Sushi" evidence="11">
    <location>
        <begin position="259"/>
        <end position="317"/>
    </location>
</feature>
<dbReference type="FunFam" id="2.10.25.10:FF:000321">
    <property type="entry name" value="Protein delta homolog 1"/>
    <property type="match status" value="2"/>
</dbReference>
<dbReference type="SMART" id="SM00179">
    <property type="entry name" value="EGF_CA"/>
    <property type="match status" value="3"/>
</dbReference>
<dbReference type="PROSITE" id="PS01186">
    <property type="entry name" value="EGF_2"/>
    <property type="match status" value="2"/>
</dbReference>
<reference evidence="12" key="1">
    <citation type="journal article" date="2019" name="bioRxiv">
        <title>The Genome of the Zebra Mussel, Dreissena polymorpha: A Resource for Invasive Species Research.</title>
        <authorList>
            <person name="McCartney M.A."/>
            <person name="Auch B."/>
            <person name="Kono T."/>
            <person name="Mallez S."/>
            <person name="Zhang Y."/>
            <person name="Obille A."/>
            <person name="Becker A."/>
            <person name="Abrahante J.E."/>
            <person name="Garbe J."/>
            <person name="Badalamenti J.P."/>
            <person name="Herman A."/>
            <person name="Mangelson H."/>
            <person name="Liachko I."/>
            <person name="Sullivan S."/>
            <person name="Sone E.D."/>
            <person name="Koren S."/>
            <person name="Silverstein K.A.T."/>
            <person name="Beckman K.B."/>
            <person name="Gohl D.M."/>
        </authorList>
    </citation>
    <scope>NUCLEOTIDE SEQUENCE</scope>
    <source>
        <strain evidence="12">Duluth1</strain>
        <tissue evidence="12">Whole animal</tissue>
    </source>
</reference>
<dbReference type="Pfam" id="PF02494">
    <property type="entry name" value="HYR"/>
    <property type="match status" value="1"/>
</dbReference>
<evidence type="ECO:0000256" key="8">
    <source>
        <dbReference type="SAM" id="SignalP"/>
    </source>
</evidence>
<dbReference type="Pfam" id="PF00008">
    <property type="entry name" value="EGF"/>
    <property type="match status" value="3"/>
</dbReference>
<proteinExistence type="predicted"/>
<dbReference type="InterPro" id="IPR035976">
    <property type="entry name" value="Sushi/SCR/CCP_sf"/>
</dbReference>
<reference evidence="12" key="2">
    <citation type="submission" date="2020-11" db="EMBL/GenBank/DDBJ databases">
        <authorList>
            <person name="McCartney M.A."/>
            <person name="Auch B."/>
            <person name="Kono T."/>
            <person name="Mallez S."/>
            <person name="Becker A."/>
            <person name="Gohl D.M."/>
            <person name="Silverstein K.A.T."/>
            <person name="Koren S."/>
            <person name="Bechman K.B."/>
            <person name="Herman A."/>
            <person name="Abrahante J.E."/>
            <person name="Garbe J."/>
        </authorList>
    </citation>
    <scope>NUCLEOTIDE SEQUENCE</scope>
    <source>
        <strain evidence="12">Duluth1</strain>
        <tissue evidence="12">Whole animal</tissue>
    </source>
</reference>
<dbReference type="SMART" id="SM00181">
    <property type="entry name" value="EGF"/>
    <property type="match status" value="3"/>
</dbReference>
<evidence type="ECO:0000256" key="4">
    <source>
        <dbReference type="ARBA" id="ARBA00023157"/>
    </source>
</evidence>
<dbReference type="Gene3D" id="2.10.70.10">
    <property type="entry name" value="Complement Module, domain 1"/>
    <property type="match status" value="3"/>
</dbReference>
<protein>
    <submittedName>
        <fullName evidence="12">Uncharacterized protein</fullName>
    </submittedName>
</protein>
<comment type="caution">
    <text evidence="6">Lacks conserved residue(s) required for the propagation of feature annotation.</text>
</comment>
<feature type="domain" description="Sushi" evidence="11">
    <location>
        <begin position="124"/>
        <end position="182"/>
    </location>
</feature>
<comment type="caution">
    <text evidence="12">The sequence shown here is derived from an EMBL/GenBank/DDBJ whole genome shotgun (WGS) entry which is preliminary data.</text>
</comment>
<evidence type="ECO:0000256" key="2">
    <source>
        <dbReference type="ARBA" id="ARBA00022729"/>
    </source>
</evidence>
<feature type="signal peptide" evidence="8">
    <location>
        <begin position="1"/>
        <end position="23"/>
    </location>
</feature>
<dbReference type="InterPro" id="IPR000436">
    <property type="entry name" value="Sushi_SCR_CCP_dom"/>
</dbReference>
<dbReference type="AlphaFoldDB" id="A0A9D4F5A5"/>
<dbReference type="GO" id="GO:0005509">
    <property type="term" value="F:calcium ion binding"/>
    <property type="evidence" value="ECO:0007669"/>
    <property type="project" value="InterPro"/>
</dbReference>
<dbReference type="Gene3D" id="2.10.25.10">
    <property type="entry name" value="Laminin"/>
    <property type="match status" value="3"/>
</dbReference>
<keyword evidence="7" id="KW-0768">Sushi</keyword>
<dbReference type="PROSITE" id="PS50026">
    <property type="entry name" value="EGF_3"/>
    <property type="match status" value="3"/>
</dbReference>
<keyword evidence="5" id="KW-0325">Glycoprotein</keyword>
<keyword evidence="2 8" id="KW-0732">Signal</keyword>
<dbReference type="EMBL" id="JAIWYP010000007">
    <property type="protein sequence ID" value="KAH3791233.1"/>
    <property type="molecule type" value="Genomic_DNA"/>
</dbReference>
<dbReference type="Pfam" id="PF00084">
    <property type="entry name" value="Sushi"/>
    <property type="match status" value="3"/>
</dbReference>
<dbReference type="PROSITE" id="PS00022">
    <property type="entry name" value="EGF_1"/>
    <property type="match status" value="3"/>
</dbReference>
<evidence type="ECO:0000259" key="9">
    <source>
        <dbReference type="PROSITE" id="PS50026"/>
    </source>
</evidence>
<gene>
    <name evidence="12" type="ORF">DPMN_144715</name>
</gene>
<dbReference type="InterPro" id="IPR051022">
    <property type="entry name" value="Notch_Cell-Fate_Det"/>
</dbReference>
<feature type="domain" description="EGF-like" evidence="9">
    <location>
        <begin position="182"/>
        <end position="218"/>
    </location>
</feature>
<feature type="disulfide bond" evidence="6">
    <location>
        <begin position="246"/>
        <end position="255"/>
    </location>
</feature>
<evidence type="ECO:0000256" key="3">
    <source>
        <dbReference type="ARBA" id="ARBA00022737"/>
    </source>
</evidence>
<dbReference type="InterPro" id="IPR003410">
    <property type="entry name" value="HYR_dom"/>
</dbReference>
<evidence type="ECO:0000259" key="11">
    <source>
        <dbReference type="PROSITE" id="PS50923"/>
    </source>
</evidence>